<protein>
    <recommendedName>
        <fullName evidence="7">Aspartate carbamoyltransferase</fullName>
        <ecNumber evidence="7">2.1.3.2</ecNumber>
    </recommendedName>
    <alternativeName>
        <fullName evidence="7">Aspartate transcarbamylase</fullName>
        <shortName evidence="7">ATCase</shortName>
    </alternativeName>
</protein>
<feature type="binding site" evidence="7">
    <location>
        <position position="248"/>
    </location>
    <ligand>
        <name>carbamoyl phosphate</name>
        <dbReference type="ChEBI" id="CHEBI:58228"/>
    </ligand>
</feature>
<keyword evidence="3 7" id="KW-0808">Transferase</keyword>
<dbReference type="SUPFAM" id="SSF53671">
    <property type="entry name" value="Aspartate/ornithine carbamoyltransferase"/>
    <property type="match status" value="1"/>
</dbReference>
<reference evidence="10 11" key="1">
    <citation type="submission" date="2019-11" db="EMBL/GenBank/DDBJ databases">
        <title>Genome sequences of 17 halophilic strains isolated from different environments.</title>
        <authorList>
            <person name="Furrow R.E."/>
        </authorList>
    </citation>
    <scope>NUCLEOTIDE SEQUENCE [LARGE SCALE GENOMIC DNA]</scope>
    <source>
        <strain evidence="10 11">22514_16_FS</strain>
    </source>
</reference>
<dbReference type="PANTHER" id="PTHR45753:SF6">
    <property type="entry name" value="ASPARTATE CARBAMOYLTRANSFERASE"/>
    <property type="match status" value="1"/>
</dbReference>
<dbReference type="Pfam" id="PF02729">
    <property type="entry name" value="OTCace_N"/>
    <property type="match status" value="1"/>
</dbReference>
<dbReference type="FunFam" id="3.40.50.1370:FF:000011">
    <property type="entry name" value="Aspartate carbamoyltransferase"/>
    <property type="match status" value="1"/>
</dbReference>
<dbReference type="PROSITE" id="PS00097">
    <property type="entry name" value="CARBAMOYLTRANSFERASE"/>
    <property type="match status" value="1"/>
</dbReference>
<dbReference type="GO" id="GO:0006207">
    <property type="term" value="P:'de novo' pyrimidine nucleobase biosynthetic process"/>
    <property type="evidence" value="ECO:0007669"/>
    <property type="project" value="InterPro"/>
</dbReference>
<feature type="binding site" evidence="7">
    <location>
        <position position="208"/>
    </location>
    <ligand>
        <name>L-aspartate</name>
        <dbReference type="ChEBI" id="CHEBI:29991"/>
    </ligand>
</feature>
<evidence type="ECO:0000259" key="8">
    <source>
        <dbReference type="Pfam" id="PF00185"/>
    </source>
</evidence>
<dbReference type="Gene3D" id="3.40.50.1370">
    <property type="entry name" value="Aspartate/ornithine carbamoyltransferase"/>
    <property type="match status" value="2"/>
</dbReference>
<evidence type="ECO:0000313" key="11">
    <source>
        <dbReference type="Proteomes" id="UP000468638"/>
    </source>
</evidence>
<feature type="binding site" evidence="7">
    <location>
        <position position="125"/>
    </location>
    <ligand>
        <name>carbamoyl phosphate</name>
        <dbReference type="ChEBI" id="CHEBI:58228"/>
    </ligand>
</feature>
<evidence type="ECO:0000256" key="2">
    <source>
        <dbReference type="ARBA" id="ARBA00008896"/>
    </source>
</evidence>
<comment type="subunit">
    <text evidence="7">Heterododecamer (2C3:3R2) of six catalytic PyrB chains organized as two trimers (C3), and six regulatory PyrI chains organized as three dimers (R2).</text>
</comment>
<comment type="catalytic activity">
    <reaction evidence="6 7">
        <text>carbamoyl phosphate + L-aspartate = N-carbamoyl-L-aspartate + phosphate + H(+)</text>
        <dbReference type="Rhea" id="RHEA:20013"/>
        <dbReference type="ChEBI" id="CHEBI:15378"/>
        <dbReference type="ChEBI" id="CHEBI:29991"/>
        <dbReference type="ChEBI" id="CHEBI:32814"/>
        <dbReference type="ChEBI" id="CHEBI:43474"/>
        <dbReference type="ChEBI" id="CHEBI:58228"/>
        <dbReference type="EC" id="2.1.3.2"/>
    </reaction>
</comment>
<dbReference type="GO" id="GO:0004070">
    <property type="term" value="F:aspartate carbamoyltransferase activity"/>
    <property type="evidence" value="ECO:0007669"/>
    <property type="project" value="UniProtKB-UniRule"/>
</dbReference>
<feature type="binding site" evidence="7">
    <location>
        <position position="48"/>
    </location>
    <ligand>
        <name>carbamoyl phosphate</name>
        <dbReference type="ChEBI" id="CHEBI:58228"/>
    </ligand>
</feature>
<feature type="domain" description="Aspartate/ornithine carbamoyltransferase Asp/Orn-binding" evidence="8">
    <location>
        <begin position="145"/>
        <end position="282"/>
    </location>
</feature>
<comment type="function">
    <text evidence="5 7">Catalyzes the condensation of carbamoyl phosphate and aspartate to form carbamoyl aspartate and inorganic phosphate, the committed step in the de novo pyrimidine nucleotide biosynthesis pathway.</text>
</comment>
<dbReference type="InterPro" id="IPR006131">
    <property type="entry name" value="Asp_carbamoyltransf_Asp/Orn-bd"/>
</dbReference>
<feature type="binding site" evidence="7">
    <location>
        <position position="97"/>
    </location>
    <ligand>
        <name>carbamoyl phosphate</name>
        <dbReference type="ChEBI" id="CHEBI:58228"/>
    </ligand>
</feature>
<proteinExistence type="inferred from homology"/>
<feature type="binding site" evidence="7">
    <location>
        <position position="128"/>
    </location>
    <ligand>
        <name>carbamoyl phosphate</name>
        <dbReference type="ChEBI" id="CHEBI:58228"/>
    </ligand>
</feature>
<dbReference type="GO" id="GO:0016597">
    <property type="term" value="F:amino acid binding"/>
    <property type="evidence" value="ECO:0007669"/>
    <property type="project" value="InterPro"/>
</dbReference>
<evidence type="ECO:0000256" key="3">
    <source>
        <dbReference type="ARBA" id="ARBA00022679"/>
    </source>
</evidence>
<accession>A0A6I5A2W7</accession>
<dbReference type="PRINTS" id="PR00100">
    <property type="entry name" value="AOTCASE"/>
</dbReference>
<feature type="binding site" evidence="7">
    <location>
        <position position="247"/>
    </location>
    <ligand>
        <name>carbamoyl phosphate</name>
        <dbReference type="ChEBI" id="CHEBI:58228"/>
    </ligand>
</feature>
<dbReference type="RefSeq" id="WP_160909378.1">
    <property type="nucleotide sequence ID" value="NZ_WMEQ01000003.1"/>
</dbReference>
<organism evidence="10 11">
    <name type="scientific">Pontibacillus yanchengensis</name>
    <dbReference type="NCBI Taxonomy" id="462910"/>
    <lineage>
        <taxon>Bacteria</taxon>
        <taxon>Bacillati</taxon>
        <taxon>Bacillota</taxon>
        <taxon>Bacilli</taxon>
        <taxon>Bacillales</taxon>
        <taxon>Bacillaceae</taxon>
        <taxon>Pontibacillus</taxon>
    </lineage>
</organism>
<dbReference type="AlphaFoldDB" id="A0A6I5A2W7"/>
<dbReference type="InterPro" id="IPR006132">
    <property type="entry name" value="Asp/Orn_carbamoyltranf_P-bd"/>
</dbReference>
<dbReference type="PRINTS" id="PR00101">
    <property type="entry name" value="ATCASE"/>
</dbReference>
<feature type="domain" description="Aspartate/ornithine carbamoyltransferase carbamoyl-P binding" evidence="9">
    <location>
        <begin position="2"/>
        <end position="138"/>
    </location>
</feature>
<dbReference type="OrthoDB" id="9774690at2"/>
<dbReference type="InterPro" id="IPR036901">
    <property type="entry name" value="Asp/Orn_carbamoylTrfase_sf"/>
</dbReference>
<name>A0A6I5A2W7_9BACI</name>
<dbReference type="EC" id="2.1.3.2" evidence="7"/>
<evidence type="ECO:0000256" key="6">
    <source>
        <dbReference type="ARBA" id="ARBA00048859"/>
    </source>
</evidence>
<dbReference type="EMBL" id="WMEQ01000003">
    <property type="protein sequence ID" value="MYL33071.1"/>
    <property type="molecule type" value="Genomic_DNA"/>
</dbReference>
<dbReference type="PANTHER" id="PTHR45753">
    <property type="entry name" value="ORNITHINE CARBAMOYLTRANSFERASE, MITOCHONDRIAL"/>
    <property type="match status" value="1"/>
</dbReference>
<feature type="binding site" evidence="7">
    <location>
        <position position="47"/>
    </location>
    <ligand>
        <name>carbamoyl phosphate</name>
        <dbReference type="ChEBI" id="CHEBI:58228"/>
    </ligand>
</feature>
<dbReference type="NCBIfam" id="NF002032">
    <property type="entry name" value="PRK00856.1"/>
    <property type="match status" value="1"/>
</dbReference>
<evidence type="ECO:0000256" key="4">
    <source>
        <dbReference type="ARBA" id="ARBA00022975"/>
    </source>
</evidence>
<dbReference type="HAMAP" id="MF_00001">
    <property type="entry name" value="Asp_carb_tr"/>
    <property type="match status" value="1"/>
</dbReference>
<evidence type="ECO:0000259" key="9">
    <source>
        <dbReference type="Pfam" id="PF02729"/>
    </source>
</evidence>
<dbReference type="GO" id="GO:0044205">
    <property type="term" value="P:'de novo' UMP biosynthetic process"/>
    <property type="evidence" value="ECO:0007669"/>
    <property type="project" value="UniProtKB-UniRule"/>
</dbReference>
<feature type="binding site" evidence="7">
    <location>
        <position position="75"/>
    </location>
    <ligand>
        <name>L-aspartate</name>
        <dbReference type="ChEBI" id="CHEBI:29991"/>
    </ligand>
</feature>
<evidence type="ECO:0000313" key="10">
    <source>
        <dbReference type="EMBL" id="MYL33071.1"/>
    </source>
</evidence>
<dbReference type="UniPathway" id="UPA00070">
    <property type="reaction ID" value="UER00116"/>
</dbReference>
<evidence type="ECO:0000256" key="1">
    <source>
        <dbReference type="ARBA" id="ARBA00004852"/>
    </source>
</evidence>
<sequence length="302" mass="34311">MHLLKMSDLNQSDIERIIQTAERFKSNSDCEKHQGFIANLFFEPSTRTKLSFEMAEKRSGYQTIDFLTESSSVQKGESLYDTVKTVESLGVSAIVIRHPKDRYYKELEESVQVPIINAGDGKGEHPSQCLLDLYTIYEEFGRFNGLNILISGDILHSRVARSNALTLQRLGANVTVSGPSFWQDAELGIPYAPIDEVIHKCDVLILLRIQEERHDLKEEQRDYLTSYGLTPEREQQMKTESIIMHPAPVNRGVEIASELVECQRSRIFTQMNNGVYIRMAIIHELLQGGVTNESITKKCSII</sequence>
<keyword evidence="4 7" id="KW-0665">Pyrimidine biosynthesis</keyword>
<feature type="binding site" evidence="7">
    <location>
        <position position="158"/>
    </location>
    <ligand>
        <name>L-aspartate</name>
        <dbReference type="ChEBI" id="CHEBI:29991"/>
    </ligand>
</feature>
<dbReference type="Proteomes" id="UP000468638">
    <property type="component" value="Unassembled WGS sequence"/>
</dbReference>
<dbReference type="InterPro" id="IPR002082">
    <property type="entry name" value="Asp_carbamoyltransf"/>
</dbReference>
<dbReference type="GO" id="GO:0006520">
    <property type="term" value="P:amino acid metabolic process"/>
    <property type="evidence" value="ECO:0007669"/>
    <property type="project" value="InterPro"/>
</dbReference>
<comment type="similarity">
    <text evidence="2 7">Belongs to the aspartate/ornithine carbamoyltransferase superfamily. ATCase family.</text>
</comment>
<evidence type="ECO:0000256" key="5">
    <source>
        <dbReference type="ARBA" id="ARBA00043884"/>
    </source>
</evidence>
<dbReference type="InterPro" id="IPR006130">
    <property type="entry name" value="Asp/Orn_carbamoylTrfase"/>
</dbReference>
<dbReference type="Pfam" id="PF00185">
    <property type="entry name" value="OTCace"/>
    <property type="match status" value="1"/>
</dbReference>
<comment type="caution">
    <text evidence="10">The sequence shown here is derived from an EMBL/GenBank/DDBJ whole genome shotgun (WGS) entry which is preliminary data.</text>
</comment>
<dbReference type="NCBIfam" id="TIGR00670">
    <property type="entry name" value="asp_carb_tr"/>
    <property type="match status" value="1"/>
</dbReference>
<gene>
    <name evidence="7" type="primary">pyrB</name>
    <name evidence="10" type="ORF">GLW05_05605</name>
</gene>
<comment type="pathway">
    <text evidence="1 7">Pyrimidine metabolism; UMP biosynthesis via de novo pathway; (S)-dihydroorotate from bicarbonate: step 2/3.</text>
</comment>
<evidence type="ECO:0000256" key="7">
    <source>
        <dbReference type="HAMAP-Rule" id="MF_00001"/>
    </source>
</evidence>
<dbReference type="GO" id="GO:0005829">
    <property type="term" value="C:cytosol"/>
    <property type="evidence" value="ECO:0007669"/>
    <property type="project" value="TreeGrafter"/>
</dbReference>